<dbReference type="PANTHER" id="PTHR41317:SF1">
    <property type="entry name" value="PD-(D_E)XK NUCLEASE FAMILY TRANSPOSASE"/>
    <property type="match status" value="1"/>
</dbReference>
<gene>
    <name evidence="1" type="ORF">HMPREF1536_04452</name>
</gene>
<accession>A0A0F5IV31</accession>
<protein>
    <recommendedName>
        <fullName evidence="3">Rpn family recombination-promoting nuclease/putative transposase</fullName>
    </recommendedName>
</protein>
<dbReference type="EMBL" id="AQHW01000025">
    <property type="protein sequence ID" value="KKB49388.1"/>
    <property type="molecule type" value="Genomic_DNA"/>
</dbReference>
<dbReference type="STRING" id="1203610.HMPREF1536_04452"/>
<dbReference type="Proteomes" id="UP000033035">
    <property type="component" value="Unassembled WGS sequence"/>
</dbReference>
<dbReference type="InterPro" id="IPR010106">
    <property type="entry name" value="RpnA"/>
</dbReference>
<dbReference type="RefSeq" id="WP_044193091.1">
    <property type="nucleotide sequence ID" value="NZ_KE386763.1"/>
</dbReference>
<sequence>MKNSDPKVMAENERKELQDRYIRFDWAIKRLLRQKANFDVLNGFLTVMLREEVSILEILESESNQESADDKFNRVDIKALNSKGEIIIVEIQNTREVHYLERILYGVAKAITEHISLGEGYQKVKKVYSISILYFDLGVGTDYFYHGQNHFTGVHTGDSLRINMRDRDAVITRLPAEIFPEYILIRVNEFDKVASTPLDEWIKYLKDGTIRPDTTTPGLREAREKLKYYSMSSQERHAYDEHLNVIMIQNDVLNTAKWEGRIEGLAEGKAEGLAEGEVSGKAKGLAEGEAKGKAEALRRTAINMKSMGIETADIAKCTGLSAGEIESL</sequence>
<dbReference type="PATRIC" id="fig|1203610.3.peg.4536"/>
<dbReference type="NCBIfam" id="TIGR01784">
    <property type="entry name" value="T_den_put_tspse"/>
    <property type="match status" value="1"/>
</dbReference>
<evidence type="ECO:0000313" key="1">
    <source>
        <dbReference type="EMBL" id="KKB49388.1"/>
    </source>
</evidence>
<dbReference type="Pfam" id="PF12784">
    <property type="entry name" value="PDDEXK_2"/>
    <property type="match status" value="1"/>
</dbReference>
<proteinExistence type="predicted"/>
<organism evidence="1 2">
    <name type="scientific">Parabacteroides gordonii MS-1 = DSM 23371</name>
    <dbReference type="NCBI Taxonomy" id="1203610"/>
    <lineage>
        <taxon>Bacteria</taxon>
        <taxon>Pseudomonadati</taxon>
        <taxon>Bacteroidota</taxon>
        <taxon>Bacteroidia</taxon>
        <taxon>Bacteroidales</taxon>
        <taxon>Tannerellaceae</taxon>
        <taxon>Parabacteroides</taxon>
    </lineage>
</organism>
<comment type="caution">
    <text evidence="1">The sequence shown here is derived from an EMBL/GenBank/DDBJ whole genome shotgun (WGS) entry which is preliminary data.</text>
</comment>
<keyword evidence="2" id="KW-1185">Reference proteome</keyword>
<dbReference type="PANTHER" id="PTHR41317">
    <property type="entry name" value="PD-(D_E)XK NUCLEASE FAMILY TRANSPOSASE"/>
    <property type="match status" value="1"/>
</dbReference>
<dbReference type="HOGENOM" id="CLU_057504_2_0_10"/>
<name>A0A0F5IV31_9BACT</name>
<evidence type="ECO:0008006" key="3">
    <source>
        <dbReference type="Google" id="ProtNLM"/>
    </source>
</evidence>
<dbReference type="AlphaFoldDB" id="A0A0F5IV31"/>
<reference evidence="1 2" key="1">
    <citation type="submission" date="2013-04" db="EMBL/GenBank/DDBJ databases">
        <title>The Genome Sequence of Parabacteroides gordonii DSM 23371.</title>
        <authorList>
            <consortium name="The Broad Institute Genomics Platform"/>
            <person name="Earl A."/>
            <person name="Ward D."/>
            <person name="Feldgarden M."/>
            <person name="Gevers D."/>
            <person name="Martens E."/>
            <person name="Sakamoto M."/>
            <person name="Benno Y."/>
            <person name="Suzuki N."/>
            <person name="Matsunaga N."/>
            <person name="Koshihara K."/>
            <person name="Seki M."/>
            <person name="Komiya H."/>
            <person name="Walker B."/>
            <person name="Young S."/>
            <person name="Zeng Q."/>
            <person name="Gargeya S."/>
            <person name="Fitzgerald M."/>
            <person name="Haas B."/>
            <person name="Abouelleil A."/>
            <person name="Allen A.W."/>
            <person name="Alvarado L."/>
            <person name="Arachchi H.M."/>
            <person name="Berlin A.M."/>
            <person name="Chapman S.B."/>
            <person name="Gainer-Dewar J."/>
            <person name="Goldberg J."/>
            <person name="Griggs A."/>
            <person name="Gujja S."/>
            <person name="Hansen M."/>
            <person name="Howarth C."/>
            <person name="Imamovic A."/>
            <person name="Ireland A."/>
            <person name="Larimer J."/>
            <person name="McCowan C."/>
            <person name="Murphy C."/>
            <person name="Pearson M."/>
            <person name="Poon T.W."/>
            <person name="Priest M."/>
            <person name="Roberts A."/>
            <person name="Saif S."/>
            <person name="Shea T."/>
            <person name="Sisk P."/>
            <person name="Sykes S."/>
            <person name="Wortman J."/>
            <person name="Nusbaum C."/>
            <person name="Birren B."/>
        </authorList>
    </citation>
    <scope>NUCLEOTIDE SEQUENCE [LARGE SCALE GENOMIC DNA]</scope>
    <source>
        <strain evidence="1 2">MS-1</strain>
    </source>
</reference>
<evidence type="ECO:0000313" key="2">
    <source>
        <dbReference type="Proteomes" id="UP000033035"/>
    </source>
</evidence>